<dbReference type="Proteomes" id="UP000005237">
    <property type="component" value="Unassembled WGS sequence"/>
</dbReference>
<protein>
    <submittedName>
        <fullName evidence="1">Uncharacterized protein</fullName>
    </submittedName>
</protein>
<accession>A0A8R1DGQ4</accession>
<name>A0A8R1DGQ4_CAEJA</name>
<dbReference type="EnsemblMetazoa" id="CJA02054.1">
    <property type="protein sequence ID" value="CJA02054.1"/>
    <property type="gene ID" value="WBGene00121258"/>
</dbReference>
<proteinExistence type="predicted"/>
<keyword evidence="2" id="KW-1185">Reference proteome</keyword>
<evidence type="ECO:0000313" key="1">
    <source>
        <dbReference type="EnsemblMetazoa" id="CJA02054.1"/>
    </source>
</evidence>
<organism evidence="1 2">
    <name type="scientific">Caenorhabditis japonica</name>
    <dbReference type="NCBI Taxonomy" id="281687"/>
    <lineage>
        <taxon>Eukaryota</taxon>
        <taxon>Metazoa</taxon>
        <taxon>Ecdysozoa</taxon>
        <taxon>Nematoda</taxon>
        <taxon>Chromadorea</taxon>
        <taxon>Rhabditida</taxon>
        <taxon>Rhabditina</taxon>
        <taxon>Rhabditomorpha</taxon>
        <taxon>Rhabditoidea</taxon>
        <taxon>Rhabditidae</taxon>
        <taxon>Peloderinae</taxon>
        <taxon>Caenorhabditis</taxon>
    </lineage>
</organism>
<evidence type="ECO:0000313" key="2">
    <source>
        <dbReference type="Proteomes" id="UP000005237"/>
    </source>
</evidence>
<reference evidence="1" key="2">
    <citation type="submission" date="2022-06" db="UniProtKB">
        <authorList>
            <consortium name="EnsemblMetazoa"/>
        </authorList>
    </citation>
    <scope>IDENTIFICATION</scope>
    <source>
        <strain evidence="1">DF5081</strain>
    </source>
</reference>
<sequence>MQFAKDYCPGGWNVLRKGDDTPQTCDAMAGVKCPKPYSCVHSRCGMDFCCAHTYKIEQYKRQLEIEEDIKEAEAEDDEL</sequence>
<dbReference type="AlphaFoldDB" id="A0A8R1DGQ4"/>
<reference evidence="2" key="1">
    <citation type="submission" date="2010-08" db="EMBL/GenBank/DDBJ databases">
        <authorList>
            <consortium name="Caenorhabditis japonica Sequencing Consortium"/>
            <person name="Wilson R.K."/>
        </authorList>
    </citation>
    <scope>NUCLEOTIDE SEQUENCE [LARGE SCALE GENOMIC DNA]</scope>
    <source>
        <strain evidence="2">DF5081</strain>
    </source>
</reference>